<sequence>MTMGSETGAQAPRRRVDRLRVLREFVTHPGTWMLPMLVVLVLAVTVPAVYLGGTIDPPGNVRDLPVGLVVEPQTIADPHGSPAEELAAVITAQVDSEAIALRRLDPDEEKRLIGNGSLYGAVRIPADFDAQIAALRSGAPGTPVHPVVRLDTNPATGAMVAGLISGQLNPVLSAAAEQLGRELLTAAPPETTTAAASALAAPFSVVAAPLDPLPGNTGMGTSAFYYAVVLVLLGLVGASAIQPLIDASSGFLPTEIGPVVRRRPYLHLSRLQSLVSKWLIMVVSAPIAAALAQLMAGPVLGMPIDRPWALWLFGTTTVAAVGIGALTVFACFGALGPLINMFFFVALAMPSSAGTVPLEAVPGFYRAIAHVEPMRPVVRGLRAILYFDSAPGSGLSSAWWTVAGLAAVAIAIGLIAVRAFDRVAASARHPEMNPARPRPVAKHRARPPVAAPDYAPACAGVGSTSGR</sequence>
<evidence type="ECO:0000256" key="7">
    <source>
        <dbReference type="SAM" id="MobiDB-lite"/>
    </source>
</evidence>
<evidence type="ECO:0000256" key="6">
    <source>
        <dbReference type="ARBA" id="ARBA00023136"/>
    </source>
</evidence>
<accession>A0A2G5PEM5</accession>
<organism evidence="10 11">
    <name type="scientific">Mycolicibacterium brumae</name>
    <dbReference type="NCBI Taxonomy" id="85968"/>
    <lineage>
        <taxon>Bacteria</taxon>
        <taxon>Bacillati</taxon>
        <taxon>Actinomycetota</taxon>
        <taxon>Actinomycetes</taxon>
        <taxon>Mycobacteriales</taxon>
        <taxon>Mycobacteriaceae</taxon>
        <taxon>Mycolicibacterium</taxon>
    </lineage>
</organism>
<comment type="similarity">
    <text evidence="2">Belongs to the ABC-2 integral membrane protein family.</text>
</comment>
<dbReference type="AlphaFoldDB" id="A0A2G5PEM5"/>
<feature type="transmembrane region" description="Helical" evidence="8">
    <location>
        <begin position="398"/>
        <end position="420"/>
    </location>
</feature>
<evidence type="ECO:0000256" key="1">
    <source>
        <dbReference type="ARBA" id="ARBA00004651"/>
    </source>
</evidence>
<dbReference type="Proteomes" id="UP000230551">
    <property type="component" value="Unassembled WGS sequence"/>
</dbReference>
<evidence type="ECO:0000256" key="4">
    <source>
        <dbReference type="ARBA" id="ARBA00022692"/>
    </source>
</evidence>
<dbReference type="STRING" id="85968.GCA_900073015_03222"/>
<dbReference type="InterPro" id="IPR013525">
    <property type="entry name" value="ABC2_TM"/>
</dbReference>
<gene>
    <name evidence="10" type="ORF">CQY22_005520</name>
</gene>
<comment type="caution">
    <text evidence="10">The sequence shown here is derived from an EMBL/GenBank/DDBJ whole genome shotgun (WGS) entry which is preliminary data.</text>
</comment>
<keyword evidence="11" id="KW-1185">Reference proteome</keyword>
<name>A0A2G5PEM5_9MYCO</name>
<dbReference type="OrthoDB" id="4571363at2"/>
<protein>
    <submittedName>
        <fullName evidence="10">DUF3533 domain-containing protein</fullName>
    </submittedName>
</protein>
<dbReference type="PANTHER" id="PTHR43077">
    <property type="entry name" value="TRANSPORT PERMEASE YVFS-RELATED"/>
    <property type="match status" value="1"/>
</dbReference>
<evidence type="ECO:0000313" key="11">
    <source>
        <dbReference type="Proteomes" id="UP000230551"/>
    </source>
</evidence>
<evidence type="ECO:0000256" key="8">
    <source>
        <dbReference type="SAM" id="Phobius"/>
    </source>
</evidence>
<dbReference type="RefSeq" id="WP_090591819.1">
    <property type="nucleotide sequence ID" value="NZ_CP104302.1"/>
</dbReference>
<feature type="transmembrane region" description="Helical" evidence="8">
    <location>
        <begin position="308"/>
        <end position="335"/>
    </location>
</feature>
<comment type="subcellular location">
    <subcellularLocation>
        <location evidence="1">Cell membrane</location>
        <topology evidence="1">Multi-pass membrane protein</topology>
    </subcellularLocation>
</comment>
<evidence type="ECO:0000313" key="10">
    <source>
        <dbReference type="EMBL" id="PIB76570.1"/>
    </source>
</evidence>
<dbReference type="InterPro" id="IPR051328">
    <property type="entry name" value="T7SS_ABC-Transporter"/>
</dbReference>
<evidence type="ECO:0000256" key="5">
    <source>
        <dbReference type="ARBA" id="ARBA00022989"/>
    </source>
</evidence>
<evidence type="ECO:0000256" key="2">
    <source>
        <dbReference type="ARBA" id="ARBA00007783"/>
    </source>
</evidence>
<dbReference type="GO" id="GO:0005886">
    <property type="term" value="C:plasma membrane"/>
    <property type="evidence" value="ECO:0007669"/>
    <property type="project" value="UniProtKB-SubCell"/>
</dbReference>
<evidence type="ECO:0000259" key="9">
    <source>
        <dbReference type="Pfam" id="PF12698"/>
    </source>
</evidence>
<reference evidence="10 11" key="1">
    <citation type="journal article" date="2017" name="Infect. Genet. Evol.">
        <title>The new phylogeny of the genus Mycobacterium: The old and the news.</title>
        <authorList>
            <person name="Tortoli E."/>
            <person name="Fedrizzi T."/>
            <person name="Meehan C.J."/>
            <person name="Trovato A."/>
            <person name="Grottola A."/>
            <person name="Giacobazzi E."/>
            <person name="Serpini G.F."/>
            <person name="Tagliazucchi S."/>
            <person name="Fabio A."/>
            <person name="Bettua C."/>
            <person name="Bertorelli R."/>
            <person name="Frascaro F."/>
            <person name="De Sanctis V."/>
            <person name="Pecorari M."/>
            <person name="Jousson O."/>
            <person name="Segata N."/>
            <person name="Cirillo D.M."/>
        </authorList>
    </citation>
    <scope>NUCLEOTIDE SEQUENCE [LARGE SCALE GENOMIC DNA]</scope>
    <source>
        <strain evidence="10 11">CIP1034565</strain>
    </source>
</reference>
<keyword evidence="6 8" id="KW-0472">Membrane</keyword>
<feature type="transmembrane region" description="Helical" evidence="8">
    <location>
        <begin position="223"/>
        <end position="245"/>
    </location>
</feature>
<keyword evidence="4 8" id="KW-0812">Transmembrane</keyword>
<dbReference type="EMBL" id="PDCN02000004">
    <property type="protein sequence ID" value="PIB76570.1"/>
    <property type="molecule type" value="Genomic_DNA"/>
</dbReference>
<dbReference type="PANTHER" id="PTHR43077:SF8">
    <property type="entry name" value="DOXORUBICIN RESISTANCE ABC TRANSPORTER PERMEASE PROTEIN DRRB"/>
    <property type="match status" value="1"/>
</dbReference>
<feature type="transmembrane region" description="Helical" evidence="8">
    <location>
        <begin position="278"/>
        <end position="296"/>
    </location>
</feature>
<proteinExistence type="inferred from homology"/>
<keyword evidence="5 8" id="KW-1133">Transmembrane helix</keyword>
<feature type="domain" description="ABC-2 type transporter transmembrane" evidence="9">
    <location>
        <begin position="34"/>
        <end position="416"/>
    </location>
</feature>
<evidence type="ECO:0000256" key="3">
    <source>
        <dbReference type="ARBA" id="ARBA00022475"/>
    </source>
</evidence>
<feature type="region of interest" description="Disordered" evidence="7">
    <location>
        <begin position="430"/>
        <end position="467"/>
    </location>
</feature>
<dbReference type="Pfam" id="PF12698">
    <property type="entry name" value="ABC2_membrane_3"/>
    <property type="match status" value="1"/>
</dbReference>
<keyword evidence="3" id="KW-1003">Cell membrane</keyword>
<dbReference type="GO" id="GO:0140359">
    <property type="term" value="F:ABC-type transporter activity"/>
    <property type="evidence" value="ECO:0007669"/>
    <property type="project" value="InterPro"/>
</dbReference>
<feature type="transmembrane region" description="Helical" evidence="8">
    <location>
        <begin position="32"/>
        <end position="52"/>
    </location>
</feature>